<reference evidence="2 3" key="1">
    <citation type="submission" date="2020-09" db="EMBL/GenBank/DDBJ databases">
        <title>Diversity and distribution of actinomycetes associated with coral in the coast of Hainan.</title>
        <authorList>
            <person name="Li F."/>
        </authorList>
    </citation>
    <scope>NUCLEOTIDE SEQUENCE [LARGE SCALE GENOMIC DNA]</scope>
    <source>
        <strain evidence="2 3">HNM0947</strain>
    </source>
</reference>
<organism evidence="2 3">
    <name type="scientific">Nocardiopsis coralli</name>
    <dbReference type="NCBI Taxonomy" id="2772213"/>
    <lineage>
        <taxon>Bacteria</taxon>
        <taxon>Bacillati</taxon>
        <taxon>Actinomycetota</taxon>
        <taxon>Actinomycetes</taxon>
        <taxon>Streptosporangiales</taxon>
        <taxon>Nocardiopsidaceae</taxon>
        <taxon>Nocardiopsis</taxon>
    </lineage>
</organism>
<dbReference type="Gene3D" id="3.40.50.1820">
    <property type="entry name" value="alpha/beta hydrolase"/>
    <property type="match status" value="1"/>
</dbReference>
<dbReference type="Proteomes" id="UP000806528">
    <property type="component" value="Unassembled WGS sequence"/>
</dbReference>
<dbReference type="SUPFAM" id="SSF53474">
    <property type="entry name" value="alpha/beta-Hydrolases"/>
    <property type="match status" value="1"/>
</dbReference>
<keyword evidence="3" id="KW-1185">Reference proteome</keyword>
<evidence type="ECO:0000313" key="2">
    <source>
        <dbReference type="EMBL" id="MBE2999189.1"/>
    </source>
</evidence>
<dbReference type="Pfam" id="PF12697">
    <property type="entry name" value="Abhydrolase_6"/>
    <property type="match status" value="1"/>
</dbReference>
<evidence type="ECO:0000313" key="3">
    <source>
        <dbReference type="Proteomes" id="UP000806528"/>
    </source>
</evidence>
<dbReference type="InterPro" id="IPR050266">
    <property type="entry name" value="AB_hydrolase_sf"/>
</dbReference>
<feature type="domain" description="AB hydrolase-1" evidence="1">
    <location>
        <begin position="26"/>
        <end position="257"/>
    </location>
</feature>
<dbReference type="InterPro" id="IPR000073">
    <property type="entry name" value="AB_hydrolase_1"/>
</dbReference>
<dbReference type="RefSeq" id="WP_193121820.1">
    <property type="nucleotide sequence ID" value="NZ_JADBGI010000008.1"/>
</dbReference>
<name>A0ABR9P5R2_9ACTN</name>
<gene>
    <name evidence="2" type="ORF">IDM40_10805</name>
</gene>
<proteinExistence type="predicted"/>
<accession>A0ABR9P5R2</accession>
<dbReference type="PANTHER" id="PTHR43798">
    <property type="entry name" value="MONOACYLGLYCEROL LIPASE"/>
    <property type="match status" value="1"/>
</dbReference>
<protein>
    <submittedName>
        <fullName evidence="2">Alpha/beta hydrolase</fullName>
    </submittedName>
</protein>
<comment type="caution">
    <text evidence="2">The sequence shown here is derived from an EMBL/GenBank/DDBJ whole genome shotgun (WGS) entry which is preliminary data.</text>
</comment>
<sequence length="274" mass="29152">MTERIATAADGSDIRGFDEGEGPPVIVLHPGMDDGTSWDRVSARLAPRFRVVRLHRRTYRTDLHVDPRGSLGQEADDVAAAARALGGRAVLVGHSSGAVVALEAMAASPSSFAGAVLYEPPAPVEGIPLGGEALRRAEAELARGRTGRAITIFMRDIVRYPGWPARVFGLMVGAVPYLRPRARRQLVDCEAMDRAGVRTAEYSGIGVPVLFLLGQRSPSHLHRRTEALRGAIPGARVSVLPGQGHMANRLRPARVADLVEGFHDAVTGLSAGQG</sequence>
<evidence type="ECO:0000259" key="1">
    <source>
        <dbReference type="Pfam" id="PF12697"/>
    </source>
</evidence>
<keyword evidence="2" id="KW-0378">Hydrolase</keyword>
<dbReference type="InterPro" id="IPR029058">
    <property type="entry name" value="AB_hydrolase_fold"/>
</dbReference>
<dbReference type="GO" id="GO:0016787">
    <property type="term" value="F:hydrolase activity"/>
    <property type="evidence" value="ECO:0007669"/>
    <property type="project" value="UniProtKB-KW"/>
</dbReference>
<dbReference type="EMBL" id="JADBGI010000008">
    <property type="protein sequence ID" value="MBE2999189.1"/>
    <property type="molecule type" value="Genomic_DNA"/>
</dbReference>